<keyword evidence="6" id="KW-1185">Reference proteome</keyword>
<evidence type="ECO:0000256" key="1">
    <source>
        <dbReference type="ARBA" id="ARBA00022676"/>
    </source>
</evidence>
<dbReference type="SUPFAM" id="SSF53756">
    <property type="entry name" value="UDP-Glycosyltransferase/glycogen phosphorylase"/>
    <property type="match status" value="1"/>
</dbReference>
<organism evidence="5 6">
    <name type="scientific">Mycolicibacterium hippocampi</name>
    <dbReference type="NCBI Taxonomy" id="659824"/>
    <lineage>
        <taxon>Bacteria</taxon>
        <taxon>Bacillati</taxon>
        <taxon>Actinomycetota</taxon>
        <taxon>Actinomycetes</taxon>
        <taxon>Mycobacteriales</taxon>
        <taxon>Mycobacteriaceae</taxon>
        <taxon>Mycolicibacterium</taxon>
    </lineage>
</organism>
<dbReference type="Gene3D" id="3.40.50.2000">
    <property type="entry name" value="Glycogen Phosphorylase B"/>
    <property type="match status" value="2"/>
</dbReference>
<dbReference type="Pfam" id="PF13439">
    <property type="entry name" value="Glyco_transf_4"/>
    <property type="match status" value="1"/>
</dbReference>
<proteinExistence type="predicted"/>
<dbReference type="EMBL" id="BLLB01000002">
    <property type="protein sequence ID" value="GFH01420.1"/>
    <property type="molecule type" value="Genomic_DNA"/>
</dbReference>
<dbReference type="AlphaFoldDB" id="A0A7I9ZK80"/>
<dbReference type="PANTHER" id="PTHR12526">
    <property type="entry name" value="GLYCOSYLTRANSFERASE"/>
    <property type="match status" value="1"/>
</dbReference>
<dbReference type="PANTHER" id="PTHR12526:SF572">
    <property type="entry name" value="BLL5144 PROTEIN"/>
    <property type="match status" value="1"/>
</dbReference>
<feature type="domain" description="Glycosyl transferase family 1" evidence="3">
    <location>
        <begin position="193"/>
        <end position="363"/>
    </location>
</feature>
<evidence type="ECO:0000259" key="3">
    <source>
        <dbReference type="Pfam" id="PF00534"/>
    </source>
</evidence>
<evidence type="ECO:0000313" key="5">
    <source>
        <dbReference type="EMBL" id="GFH01420.1"/>
    </source>
</evidence>
<evidence type="ECO:0000259" key="4">
    <source>
        <dbReference type="Pfam" id="PF13439"/>
    </source>
</evidence>
<dbReference type="Pfam" id="PF00534">
    <property type="entry name" value="Glycos_transf_1"/>
    <property type="match status" value="1"/>
</dbReference>
<keyword evidence="1" id="KW-0328">Glycosyltransferase</keyword>
<gene>
    <name evidence="5" type="ORF">MHIP_19030</name>
</gene>
<evidence type="ECO:0000256" key="2">
    <source>
        <dbReference type="ARBA" id="ARBA00022679"/>
    </source>
</evidence>
<comment type="caution">
    <text evidence="5">The sequence shown here is derived from an EMBL/GenBank/DDBJ whole genome shotgun (WGS) entry which is preliminary data.</text>
</comment>
<accession>A0A7I9ZK80</accession>
<dbReference type="Proteomes" id="UP000465304">
    <property type="component" value="Unassembled WGS sequence"/>
</dbReference>
<evidence type="ECO:0000313" key="6">
    <source>
        <dbReference type="Proteomes" id="UP000465304"/>
    </source>
</evidence>
<protein>
    <submittedName>
        <fullName evidence="5">Glycosyl transferase family 1</fullName>
    </submittedName>
</protein>
<sequence length="391" mass="41455">MNSVPTFQSILAPAARQSLSKTVRFGVLSTYPPTPCGLARFSAGLSSALSGHGSEVGVVRVADDSAPTGSQVVAELVNGSARSVAECAEALNLRDVAVIQHDYDIYGGTDGVEVLDILEQLRVPSIVVAHTVLKNPTSHQRQVFDTIAAKADRVVVMSDAACQRLTGTYAVDRHKVVTIPHGASLPTAPRVKRASRPTILTWGLLRPGKGIERVIDAMASLQDVPGRPRYVVAGRTHPKVLAAEGEAYRDSLIERARLAGVADSVTFDAQYYGAAMLAALIQSSSVIVVPYDDADQVTSGVLVDAITSGRPVVATAFPHAIELLCGGAGLVVSQDDPDAMRTALRQVLTQPRLAGSMAAEARQLAPDMEWSVVADAYIRLAQRVLAEHRSR</sequence>
<reference evidence="5 6" key="1">
    <citation type="journal article" date="2019" name="Emerg. Microbes Infect.">
        <title>Comprehensive subspecies identification of 175 nontuberculous mycobacteria species based on 7547 genomic profiles.</title>
        <authorList>
            <person name="Matsumoto Y."/>
            <person name="Kinjo T."/>
            <person name="Motooka D."/>
            <person name="Nabeya D."/>
            <person name="Jung N."/>
            <person name="Uechi K."/>
            <person name="Horii T."/>
            <person name="Iida T."/>
            <person name="Fujita J."/>
            <person name="Nakamura S."/>
        </authorList>
    </citation>
    <scope>NUCLEOTIDE SEQUENCE [LARGE SCALE GENOMIC DNA]</scope>
    <source>
        <strain evidence="5 6">JCM 30996</strain>
    </source>
</reference>
<dbReference type="InterPro" id="IPR001296">
    <property type="entry name" value="Glyco_trans_1"/>
</dbReference>
<name>A0A7I9ZK80_9MYCO</name>
<dbReference type="GO" id="GO:0016757">
    <property type="term" value="F:glycosyltransferase activity"/>
    <property type="evidence" value="ECO:0007669"/>
    <property type="project" value="UniProtKB-KW"/>
</dbReference>
<dbReference type="InterPro" id="IPR028098">
    <property type="entry name" value="Glyco_trans_4-like_N"/>
</dbReference>
<keyword evidence="2 5" id="KW-0808">Transferase</keyword>
<feature type="domain" description="Glycosyltransferase subfamily 4-like N-terminal" evidence="4">
    <location>
        <begin position="37"/>
        <end position="183"/>
    </location>
</feature>